<dbReference type="RefSeq" id="WP_378591896.1">
    <property type="nucleotide sequence ID" value="NZ_JBHSKD010000023.1"/>
</dbReference>
<reference evidence="2" key="1">
    <citation type="journal article" date="2019" name="Int. J. Syst. Evol. Microbiol.">
        <title>The Global Catalogue of Microorganisms (GCM) 10K type strain sequencing project: providing services to taxonomists for standard genome sequencing and annotation.</title>
        <authorList>
            <consortium name="The Broad Institute Genomics Platform"/>
            <consortium name="The Broad Institute Genome Sequencing Center for Infectious Disease"/>
            <person name="Wu L."/>
            <person name="Ma J."/>
        </authorList>
    </citation>
    <scope>NUCLEOTIDE SEQUENCE [LARGE SCALE GENOMIC DNA]</scope>
    <source>
        <strain evidence="2">DFY41</strain>
    </source>
</reference>
<accession>A0ABW0BN70</accession>
<dbReference type="EMBL" id="JBHSKD010000023">
    <property type="protein sequence ID" value="MFC5178322.1"/>
    <property type="molecule type" value="Genomic_DNA"/>
</dbReference>
<organism evidence="1 2">
    <name type="scientific">Nocardioides taihuensis</name>
    <dbReference type="NCBI Taxonomy" id="1835606"/>
    <lineage>
        <taxon>Bacteria</taxon>
        <taxon>Bacillati</taxon>
        <taxon>Actinomycetota</taxon>
        <taxon>Actinomycetes</taxon>
        <taxon>Propionibacteriales</taxon>
        <taxon>Nocardioidaceae</taxon>
        <taxon>Nocardioides</taxon>
    </lineage>
</organism>
<gene>
    <name evidence="1" type="ORF">ACFPGP_16710</name>
</gene>
<proteinExistence type="predicted"/>
<name>A0ABW0BN70_9ACTN</name>
<dbReference type="Proteomes" id="UP001596087">
    <property type="component" value="Unassembled WGS sequence"/>
</dbReference>
<keyword evidence="2" id="KW-1185">Reference proteome</keyword>
<sequence>MSEEQSTTCDFCGRQEPDDARRLTWSTSVENGRRRTYCDECSRTHLRAMEGKLDSEWW</sequence>
<evidence type="ECO:0000313" key="2">
    <source>
        <dbReference type="Proteomes" id="UP001596087"/>
    </source>
</evidence>
<evidence type="ECO:0008006" key="3">
    <source>
        <dbReference type="Google" id="ProtNLM"/>
    </source>
</evidence>
<comment type="caution">
    <text evidence="1">The sequence shown here is derived from an EMBL/GenBank/DDBJ whole genome shotgun (WGS) entry which is preliminary data.</text>
</comment>
<evidence type="ECO:0000313" key="1">
    <source>
        <dbReference type="EMBL" id="MFC5178322.1"/>
    </source>
</evidence>
<protein>
    <recommendedName>
        <fullName evidence="3">Small CPxCG-related zinc finger protein</fullName>
    </recommendedName>
</protein>